<reference evidence="1 2" key="1">
    <citation type="submission" date="2020-12" db="EMBL/GenBank/DDBJ databases">
        <title>Genome public.</title>
        <authorList>
            <person name="Sun Q."/>
        </authorList>
    </citation>
    <scope>NUCLEOTIDE SEQUENCE [LARGE SCALE GENOMIC DNA]</scope>
    <source>
        <strain evidence="1 2">CCM 8864</strain>
    </source>
</reference>
<protein>
    <recommendedName>
        <fullName evidence="3">DUF4145 domain-containing protein</fullName>
    </recommendedName>
</protein>
<evidence type="ECO:0000313" key="1">
    <source>
        <dbReference type="EMBL" id="MBI9001282.1"/>
    </source>
</evidence>
<evidence type="ECO:0000313" key="2">
    <source>
        <dbReference type="Proteomes" id="UP000625574"/>
    </source>
</evidence>
<dbReference type="RefSeq" id="WP_198736738.1">
    <property type="nucleotide sequence ID" value="NZ_JAEIOT010000011.1"/>
</dbReference>
<keyword evidence="2" id="KW-1185">Reference proteome</keyword>
<sequence length="173" mass="20034">MTYFPRIEDLPDDGSRQKEVYAAAGLALYKGQVWERGMINLVLIMNLAKGKIADVEDWDRREVDLSSLTAGRLRKLIEKEGLAPIDTLEMWGEARDFRNYLAHRFFYENAVSFMTDEGSQAMLDELDKMIRFFEAADRKTRSVVEDTSRKLGITHEVIKEMGEQLVEEYKESI</sequence>
<gene>
    <name evidence="1" type="ORF">JDV76_09935</name>
</gene>
<name>A0ABS0VX06_9CORY</name>
<accession>A0ABS0VX06</accession>
<organism evidence="1 2">
    <name type="scientific">Corynebacterium marambiense</name>
    <dbReference type="NCBI Taxonomy" id="2765364"/>
    <lineage>
        <taxon>Bacteria</taxon>
        <taxon>Bacillati</taxon>
        <taxon>Actinomycetota</taxon>
        <taxon>Actinomycetes</taxon>
        <taxon>Mycobacteriales</taxon>
        <taxon>Corynebacteriaceae</taxon>
        <taxon>Corynebacterium</taxon>
    </lineage>
</organism>
<comment type="caution">
    <text evidence="1">The sequence shown here is derived from an EMBL/GenBank/DDBJ whole genome shotgun (WGS) entry which is preliminary data.</text>
</comment>
<dbReference type="EMBL" id="JAEIOT010000011">
    <property type="protein sequence ID" value="MBI9001282.1"/>
    <property type="molecule type" value="Genomic_DNA"/>
</dbReference>
<dbReference type="Proteomes" id="UP000625574">
    <property type="component" value="Unassembled WGS sequence"/>
</dbReference>
<proteinExistence type="predicted"/>
<evidence type="ECO:0008006" key="3">
    <source>
        <dbReference type="Google" id="ProtNLM"/>
    </source>
</evidence>